<comment type="catalytic activity">
    <reaction evidence="1">
        <text>coproporphyrinogen III + 3 O2 = coproporphyrin III + 3 H2O2</text>
        <dbReference type="Rhea" id="RHEA:43436"/>
        <dbReference type="ChEBI" id="CHEBI:15379"/>
        <dbReference type="ChEBI" id="CHEBI:16240"/>
        <dbReference type="ChEBI" id="CHEBI:57309"/>
        <dbReference type="ChEBI" id="CHEBI:131725"/>
        <dbReference type="EC" id="1.3.3.15"/>
    </reaction>
    <physiologicalReaction direction="left-to-right" evidence="1">
        <dbReference type="Rhea" id="RHEA:43437"/>
    </physiologicalReaction>
</comment>
<name>A0ABV8H290_9BACI</name>
<evidence type="ECO:0000259" key="12">
    <source>
        <dbReference type="Pfam" id="PF01593"/>
    </source>
</evidence>
<comment type="caution">
    <text evidence="13">The sequence shown here is derived from an EMBL/GenBank/DDBJ whole genome shotgun (WGS) entry which is preliminary data.</text>
</comment>
<sequence length="469" mass="52126">MDVKKVVVVGGGITGLSAAYHLQKQIGARNLPYEVKLVEASNRLGGRIESLNKDGFTIELGPDSLLSRKPSAVKLVEELGLSDQIVRNGTGQSYILIKNKLHKMPKGAFMGVPKEVRPLLRSNVFSLNGKLRALMDLFLPKSKEKGDQSLGLFMRRRFGNELVDHQIDPLLSGIHSGDIDKMSLKATYPMFYQAEQKHGSLMKGLQKTMPSSPKKLKSDKKAEGVFFSLENGLETLVKRLAEKLDTNTIRTNTAVDHIEKKDKVYHLLLSNGEVYKADAVIMATPHTAVPTMLSQYDFLKTLYDIPATSTANVVMAFNQADIKKDIDGTGFLVSRDSNYRITACTWTHRKWPTTTPEGKALFRCYVGKPNDQEIVDLSDEEITDIVLKDLNKTMKLKAKPEFSIITRFKNARPQYDVGHLERVAEVRANASEKLPGLFLTGSSYDGVGIPDCIQHGEKSASDVIAFLDR</sequence>
<dbReference type="Gene3D" id="3.50.50.60">
    <property type="entry name" value="FAD/NAD(P)-binding domain"/>
    <property type="match status" value="1"/>
</dbReference>
<dbReference type="NCBIfam" id="NF008845">
    <property type="entry name" value="PRK11883.1-5"/>
    <property type="match status" value="1"/>
</dbReference>
<dbReference type="InterPro" id="IPR004572">
    <property type="entry name" value="Protoporphyrinogen_oxidase"/>
</dbReference>
<dbReference type="SUPFAM" id="SSF54373">
    <property type="entry name" value="FAD-linked reductases, C-terminal domain"/>
    <property type="match status" value="1"/>
</dbReference>
<evidence type="ECO:0000256" key="11">
    <source>
        <dbReference type="RuleBase" id="RU364052"/>
    </source>
</evidence>
<dbReference type="Proteomes" id="UP001595772">
    <property type="component" value="Unassembled WGS sequence"/>
</dbReference>
<dbReference type="Pfam" id="PF01593">
    <property type="entry name" value="Amino_oxidase"/>
    <property type="match status" value="1"/>
</dbReference>
<evidence type="ECO:0000256" key="3">
    <source>
        <dbReference type="ARBA" id="ARBA00004744"/>
    </source>
</evidence>
<dbReference type="SUPFAM" id="SSF51905">
    <property type="entry name" value="FAD/NAD(P)-binding domain"/>
    <property type="match status" value="1"/>
</dbReference>
<organism evidence="13 14">
    <name type="scientific">Oceanobacillus longus</name>
    <dbReference type="NCBI Taxonomy" id="930120"/>
    <lineage>
        <taxon>Bacteria</taxon>
        <taxon>Bacillati</taxon>
        <taxon>Bacillota</taxon>
        <taxon>Bacilli</taxon>
        <taxon>Bacillales</taxon>
        <taxon>Bacillaceae</taxon>
        <taxon>Oceanobacillus</taxon>
    </lineage>
</organism>
<evidence type="ECO:0000313" key="14">
    <source>
        <dbReference type="Proteomes" id="UP001595772"/>
    </source>
</evidence>
<evidence type="ECO:0000256" key="1">
    <source>
        <dbReference type="ARBA" id="ARBA00001755"/>
    </source>
</evidence>
<keyword evidence="14" id="KW-1185">Reference proteome</keyword>
<dbReference type="Gene3D" id="1.10.3110.10">
    <property type="entry name" value="protoporphyrinogen ix oxidase, domain 3"/>
    <property type="match status" value="1"/>
</dbReference>
<dbReference type="RefSeq" id="WP_379497000.1">
    <property type="nucleotide sequence ID" value="NZ_JBHSAO010000008.1"/>
</dbReference>
<protein>
    <recommendedName>
        <fullName evidence="6 11">Coproporphyrinogen III oxidase</fullName>
        <ecNumber evidence="5 11">1.3.3.15</ecNumber>
    </recommendedName>
</protein>
<proteinExistence type="inferred from homology"/>
<comment type="function">
    <text evidence="11">Involved in coproporphyrin-dependent heme b biosynthesis. Catalyzes the oxidation of coproporphyrinogen III to coproporphyrin III.</text>
</comment>
<evidence type="ECO:0000256" key="7">
    <source>
        <dbReference type="ARBA" id="ARBA00022630"/>
    </source>
</evidence>
<comment type="pathway">
    <text evidence="3 11">Porphyrin-containing compound metabolism; protoheme biosynthesis.</text>
</comment>
<evidence type="ECO:0000256" key="5">
    <source>
        <dbReference type="ARBA" id="ARBA00012402"/>
    </source>
</evidence>
<evidence type="ECO:0000313" key="13">
    <source>
        <dbReference type="EMBL" id="MFC4024509.1"/>
    </source>
</evidence>
<dbReference type="PANTHER" id="PTHR42923:SF3">
    <property type="entry name" value="PROTOPORPHYRINOGEN OXIDASE"/>
    <property type="match status" value="1"/>
</dbReference>
<dbReference type="GO" id="GO:0004729">
    <property type="term" value="F:oxygen-dependent protoporphyrinogen oxidase activity"/>
    <property type="evidence" value="ECO:0007669"/>
    <property type="project" value="UniProtKB-EC"/>
</dbReference>
<comment type="cofactor">
    <cofactor evidence="2 11">
        <name>FAD</name>
        <dbReference type="ChEBI" id="CHEBI:57692"/>
    </cofactor>
</comment>
<evidence type="ECO:0000256" key="10">
    <source>
        <dbReference type="ARBA" id="ARBA00023133"/>
    </source>
</evidence>
<keyword evidence="7 11" id="KW-0285">Flavoprotein</keyword>
<dbReference type="EC" id="1.3.3.15" evidence="5 11"/>
<evidence type="ECO:0000256" key="4">
    <source>
        <dbReference type="ARBA" id="ARBA00008310"/>
    </source>
</evidence>
<dbReference type="InterPro" id="IPR050464">
    <property type="entry name" value="Zeta_carotene_desat/Oxidored"/>
</dbReference>
<dbReference type="Gene3D" id="3.90.660.20">
    <property type="entry name" value="Protoporphyrinogen oxidase, mitochondrial, domain 2"/>
    <property type="match status" value="1"/>
</dbReference>
<comment type="subcellular location">
    <subcellularLocation>
        <location evidence="11">Cytoplasm</location>
    </subcellularLocation>
</comment>
<dbReference type="InterPro" id="IPR036188">
    <property type="entry name" value="FAD/NAD-bd_sf"/>
</dbReference>
<gene>
    <name evidence="13" type="primary">hemY</name>
    <name evidence="13" type="ORF">ACFOUV_11950</name>
</gene>
<dbReference type="PANTHER" id="PTHR42923">
    <property type="entry name" value="PROTOPORPHYRINOGEN OXIDASE"/>
    <property type="match status" value="1"/>
</dbReference>
<keyword evidence="9 11" id="KW-0560">Oxidoreductase</keyword>
<dbReference type="EMBL" id="JBHSAO010000008">
    <property type="protein sequence ID" value="MFC4024509.1"/>
    <property type="molecule type" value="Genomic_DNA"/>
</dbReference>
<dbReference type="InterPro" id="IPR002937">
    <property type="entry name" value="Amino_oxidase"/>
</dbReference>
<dbReference type="NCBIfam" id="TIGR00562">
    <property type="entry name" value="proto_IX_ox"/>
    <property type="match status" value="1"/>
</dbReference>
<keyword evidence="10 11" id="KW-0350">Heme biosynthesis</keyword>
<feature type="domain" description="Amine oxidase" evidence="12">
    <location>
        <begin position="13"/>
        <end position="464"/>
    </location>
</feature>
<evidence type="ECO:0000256" key="6">
    <source>
        <dbReference type="ARBA" id="ARBA00019046"/>
    </source>
</evidence>
<evidence type="ECO:0000256" key="2">
    <source>
        <dbReference type="ARBA" id="ARBA00001974"/>
    </source>
</evidence>
<comment type="similarity">
    <text evidence="4 11">Belongs to the protoporphyrinogen/coproporphyrinogen oxidase family. Coproporphyrinogen III oxidase subfamily.</text>
</comment>
<evidence type="ECO:0000256" key="8">
    <source>
        <dbReference type="ARBA" id="ARBA00022827"/>
    </source>
</evidence>
<evidence type="ECO:0000256" key="9">
    <source>
        <dbReference type="ARBA" id="ARBA00023002"/>
    </source>
</evidence>
<keyword evidence="8 11" id="KW-0274">FAD</keyword>
<reference evidence="14" key="1">
    <citation type="journal article" date="2019" name="Int. J. Syst. Evol. Microbiol.">
        <title>The Global Catalogue of Microorganisms (GCM) 10K type strain sequencing project: providing services to taxonomists for standard genome sequencing and annotation.</title>
        <authorList>
            <consortium name="The Broad Institute Genomics Platform"/>
            <consortium name="The Broad Institute Genome Sequencing Center for Infectious Disease"/>
            <person name="Wu L."/>
            <person name="Ma J."/>
        </authorList>
    </citation>
    <scope>NUCLEOTIDE SEQUENCE [LARGE SCALE GENOMIC DNA]</scope>
    <source>
        <strain evidence="14">IBRC-M 10703</strain>
    </source>
</reference>
<keyword evidence="11" id="KW-0963">Cytoplasm</keyword>
<accession>A0ABV8H290</accession>